<proteinExistence type="inferred from homology"/>
<evidence type="ECO:0000313" key="6">
    <source>
        <dbReference type="Proteomes" id="UP000007875"/>
    </source>
</evidence>
<evidence type="ECO:0000313" key="5">
    <source>
        <dbReference type="Ensembl" id="ENSCSAVP00000009937.1"/>
    </source>
</evidence>
<dbReference type="HOGENOM" id="CLU_1414714_0_0_1"/>
<dbReference type="InParanoid" id="H2YX76"/>
<dbReference type="InterPro" id="IPR029058">
    <property type="entry name" value="AB_hydrolase_fold"/>
</dbReference>
<evidence type="ECO:0000256" key="1">
    <source>
        <dbReference type="ARBA" id="ARBA00005964"/>
    </source>
</evidence>
<keyword evidence="6" id="KW-1185">Reference proteome</keyword>
<dbReference type="InterPro" id="IPR002018">
    <property type="entry name" value="CarbesteraseB"/>
</dbReference>
<dbReference type="STRING" id="51511.ENSCSAVP00000009937"/>
<keyword evidence="3" id="KW-0378">Hydrolase</keyword>
<dbReference type="PANTHER" id="PTHR43918">
    <property type="entry name" value="ACETYLCHOLINESTERASE"/>
    <property type="match status" value="1"/>
</dbReference>
<dbReference type="GO" id="GO:0006581">
    <property type="term" value="P:acetylcholine catabolic process"/>
    <property type="evidence" value="ECO:0007669"/>
    <property type="project" value="TreeGrafter"/>
</dbReference>
<reference evidence="6" key="1">
    <citation type="submission" date="2003-08" db="EMBL/GenBank/DDBJ databases">
        <authorList>
            <person name="Birren B."/>
            <person name="Nusbaum C."/>
            <person name="Abebe A."/>
            <person name="Abouelleil A."/>
            <person name="Adekoya E."/>
            <person name="Ait-zahra M."/>
            <person name="Allen N."/>
            <person name="Allen T."/>
            <person name="An P."/>
            <person name="Anderson M."/>
            <person name="Anderson S."/>
            <person name="Arachchi H."/>
            <person name="Armbruster J."/>
            <person name="Bachantsang P."/>
            <person name="Baldwin J."/>
            <person name="Barry A."/>
            <person name="Bayul T."/>
            <person name="Blitshsteyn B."/>
            <person name="Bloom T."/>
            <person name="Blye J."/>
            <person name="Boguslavskiy L."/>
            <person name="Borowsky M."/>
            <person name="Boukhgalter B."/>
            <person name="Brunache A."/>
            <person name="Butler J."/>
            <person name="Calixte N."/>
            <person name="Calvo S."/>
            <person name="Camarata J."/>
            <person name="Campo K."/>
            <person name="Chang J."/>
            <person name="Cheshatsang Y."/>
            <person name="Citroen M."/>
            <person name="Collymore A."/>
            <person name="Considine T."/>
            <person name="Cook A."/>
            <person name="Cooke P."/>
            <person name="Corum B."/>
            <person name="Cuomo C."/>
            <person name="David R."/>
            <person name="Dawoe T."/>
            <person name="Degray S."/>
            <person name="Dodge S."/>
            <person name="Dooley K."/>
            <person name="Dorje P."/>
            <person name="Dorjee K."/>
            <person name="Dorris L."/>
            <person name="Duffey N."/>
            <person name="Dupes A."/>
            <person name="Elkins T."/>
            <person name="Engels R."/>
            <person name="Erickson J."/>
            <person name="Farina A."/>
            <person name="Faro S."/>
            <person name="Ferreira P."/>
            <person name="Fischer H."/>
            <person name="Fitzgerald M."/>
            <person name="Foley K."/>
            <person name="Gage D."/>
            <person name="Galagan J."/>
            <person name="Gearin G."/>
            <person name="Gnerre S."/>
            <person name="Gnirke A."/>
            <person name="Goyette A."/>
            <person name="Graham J."/>
            <person name="Grandbois E."/>
            <person name="Gyaltsen K."/>
            <person name="Hafez N."/>
            <person name="Hagopian D."/>
            <person name="Hagos B."/>
            <person name="Hall J."/>
            <person name="Hatcher B."/>
            <person name="Heller A."/>
            <person name="Higgins H."/>
            <person name="Honan T."/>
            <person name="Horn A."/>
            <person name="Houde N."/>
            <person name="Hughes L."/>
            <person name="Hulme W."/>
            <person name="Husby E."/>
            <person name="Iliev I."/>
            <person name="Jaffe D."/>
            <person name="Jones C."/>
            <person name="Kamal M."/>
            <person name="Kamat A."/>
            <person name="Kamvysselis M."/>
            <person name="Karlsson E."/>
            <person name="Kells C."/>
            <person name="Kieu A."/>
            <person name="Kisner P."/>
            <person name="Kodira C."/>
            <person name="Kulbokas E."/>
            <person name="Labutti K."/>
            <person name="Lama D."/>
            <person name="Landers T."/>
            <person name="Leger J."/>
            <person name="Levine S."/>
            <person name="Lewis D."/>
            <person name="Lewis T."/>
            <person name="Lindblad-toh K."/>
            <person name="Liu X."/>
            <person name="Lokyitsang T."/>
            <person name="Lokyitsang Y."/>
            <person name="Lucien O."/>
            <person name="Lui A."/>
            <person name="Ma L.J."/>
            <person name="Mabbitt R."/>
            <person name="Macdonald J."/>
            <person name="Maclean C."/>
            <person name="Major J."/>
            <person name="Manning J."/>
            <person name="Marabella R."/>
            <person name="Maru K."/>
            <person name="Matthews C."/>
            <person name="Mauceli E."/>
            <person name="Mccarthy M."/>
            <person name="Mcdonough S."/>
            <person name="Mcghee T."/>
            <person name="Meldrim J."/>
            <person name="Meneus L."/>
            <person name="Mesirov J."/>
            <person name="Mihalev A."/>
            <person name="Mihova T."/>
            <person name="Mikkelsen T."/>
            <person name="Mlenga V."/>
            <person name="Moru K."/>
            <person name="Mozes J."/>
            <person name="Mulrain L."/>
            <person name="Munson G."/>
            <person name="Naylor J."/>
            <person name="Newes C."/>
            <person name="Nguyen C."/>
            <person name="Nguyen N."/>
            <person name="Nguyen T."/>
            <person name="Nicol R."/>
            <person name="Nielsen C."/>
            <person name="Nizzari M."/>
            <person name="Norbu C."/>
            <person name="Norbu N."/>
            <person name="O'donnell P."/>
            <person name="Okoawo O."/>
            <person name="O'leary S."/>
            <person name="Omotosho B."/>
            <person name="O'neill K."/>
            <person name="Osman S."/>
            <person name="Parker S."/>
            <person name="Perrin D."/>
            <person name="Phunkhang P."/>
            <person name="Piqani B."/>
            <person name="Purcell S."/>
            <person name="Rachupka T."/>
            <person name="Ramasamy U."/>
            <person name="Rameau R."/>
            <person name="Ray V."/>
            <person name="Raymond C."/>
            <person name="Retta R."/>
            <person name="Richardson S."/>
            <person name="Rise C."/>
            <person name="Rodriguez J."/>
            <person name="Rogers J."/>
            <person name="Rogov P."/>
            <person name="Rutman M."/>
            <person name="Schupbach R."/>
            <person name="Seaman C."/>
            <person name="Settipalli S."/>
            <person name="Sharpe T."/>
            <person name="Sheridan J."/>
            <person name="Sherpa N."/>
            <person name="Shi J."/>
            <person name="Smirnov S."/>
            <person name="Smith C."/>
            <person name="Sougnez C."/>
            <person name="Spencer B."/>
            <person name="Stalker J."/>
            <person name="Stange-thomann N."/>
            <person name="Stavropoulos S."/>
            <person name="Stetson K."/>
            <person name="Stone C."/>
            <person name="Stone S."/>
            <person name="Stubbs M."/>
            <person name="Talamas J."/>
            <person name="Tchuinga P."/>
            <person name="Tenzing P."/>
            <person name="Tesfaye S."/>
            <person name="Theodore J."/>
            <person name="Thoulutsang Y."/>
            <person name="Topham K."/>
            <person name="Towey S."/>
            <person name="Tsamla T."/>
            <person name="Tsomo N."/>
            <person name="Vallee D."/>
            <person name="Vassiliev H."/>
            <person name="Venkataraman V."/>
            <person name="Vinson J."/>
            <person name="Vo A."/>
            <person name="Wade C."/>
            <person name="Wang S."/>
            <person name="Wangchuk T."/>
            <person name="Wangdi T."/>
            <person name="Whittaker C."/>
            <person name="Wilkinson J."/>
            <person name="Wu Y."/>
            <person name="Wyman D."/>
            <person name="Yadav S."/>
            <person name="Yang S."/>
            <person name="Yang X."/>
            <person name="Yeager S."/>
            <person name="Yee E."/>
            <person name="Young G."/>
            <person name="Zainoun J."/>
            <person name="Zembeck L."/>
            <person name="Zimmer A."/>
            <person name="Zody M."/>
            <person name="Lander E."/>
        </authorList>
    </citation>
    <scope>NUCLEOTIDE SEQUENCE [LARGE SCALE GENOMIC DNA]</scope>
</reference>
<name>H2YX76_CIOSA</name>
<dbReference type="SUPFAM" id="SSF53474">
    <property type="entry name" value="alpha/beta-Hydrolases"/>
    <property type="match status" value="1"/>
</dbReference>
<protein>
    <recommendedName>
        <fullName evidence="4">Carboxylesterase type B domain-containing protein</fullName>
    </recommendedName>
</protein>
<dbReference type="GeneTree" id="ENSGT00940000164234"/>
<dbReference type="GO" id="GO:0005615">
    <property type="term" value="C:extracellular space"/>
    <property type="evidence" value="ECO:0007669"/>
    <property type="project" value="TreeGrafter"/>
</dbReference>
<evidence type="ECO:0000256" key="3">
    <source>
        <dbReference type="ARBA" id="ARBA00022801"/>
    </source>
</evidence>
<dbReference type="OMA" id="DHADDIY"/>
<dbReference type="GO" id="GO:0019695">
    <property type="term" value="P:choline metabolic process"/>
    <property type="evidence" value="ECO:0007669"/>
    <property type="project" value="TreeGrafter"/>
</dbReference>
<dbReference type="eggNOG" id="KOG1516">
    <property type="taxonomic scope" value="Eukaryota"/>
</dbReference>
<dbReference type="GO" id="GO:0005886">
    <property type="term" value="C:plasma membrane"/>
    <property type="evidence" value="ECO:0007669"/>
    <property type="project" value="TreeGrafter"/>
</dbReference>
<comment type="similarity">
    <text evidence="1">Belongs to the type-B carboxylesterase/lipase family.</text>
</comment>
<evidence type="ECO:0000256" key="2">
    <source>
        <dbReference type="ARBA" id="ARBA00022487"/>
    </source>
</evidence>
<feature type="domain" description="Carboxylesterase type B" evidence="4">
    <location>
        <begin position="10"/>
        <end position="177"/>
    </location>
</feature>
<dbReference type="Pfam" id="PF00135">
    <property type="entry name" value="COesterase"/>
    <property type="match status" value="1"/>
</dbReference>
<dbReference type="InterPro" id="IPR050654">
    <property type="entry name" value="AChE-related_enzymes"/>
</dbReference>
<keyword evidence="2" id="KW-0719">Serine esterase</keyword>
<evidence type="ECO:0000259" key="4">
    <source>
        <dbReference type="Pfam" id="PF00135"/>
    </source>
</evidence>
<dbReference type="Ensembl" id="ENSCSAVT00000010057.1">
    <property type="protein sequence ID" value="ENSCSAVP00000009937.1"/>
    <property type="gene ID" value="ENSCSAVG00000005851.1"/>
</dbReference>
<dbReference type="GO" id="GO:0003990">
    <property type="term" value="F:acetylcholinesterase activity"/>
    <property type="evidence" value="ECO:0007669"/>
    <property type="project" value="TreeGrafter"/>
</dbReference>
<dbReference type="PANTHER" id="PTHR43918:SF12">
    <property type="entry name" value="ACETYLCHOLINESTERASE 1"/>
    <property type="match status" value="1"/>
</dbReference>
<reference evidence="5" key="3">
    <citation type="submission" date="2025-09" db="UniProtKB">
        <authorList>
            <consortium name="Ensembl"/>
        </authorList>
    </citation>
    <scope>IDENTIFICATION</scope>
</reference>
<organism evidence="5 6">
    <name type="scientific">Ciona savignyi</name>
    <name type="common">Pacific transparent sea squirt</name>
    <dbReference type="NCBI Taxonomy" id="51511"/>
    <lineage>
        <taxon>Eukaryota</taxon>
        <taxon>Metazoa</taxon>
        <taxon>Chordata</taxon>
        <taxon>Tunicata</taxon>
        <taxon>Ascidiacea</taxon>
        <taxon>Phlebobranchia</taxon>
        <taxon>Cionidae</taxon>
        <taxon>Ciona</taxon>
    </lineage>
</organism>
<accession>H2YX76</accession>
<dbReference type="Proteomes" id="UP000007875">
    <property type="component" value="Unassembled WGS sequence"/>
</dbReference>
<dbReference type="AlphaFoldDB" id="H2YX76"/>
<dbReference type="Gene3D" id="3.40.50.1820">
    <property type="entry name" value="alpha/beta hydrolase"/>
    <property type="match status" value="1"/>
</dbReference>
<sequence length="192" mass="22285">MRKYNKKIDLKKVLPLLLEKYGLGFNEKDKLFYSNIYGKIFGDCVFTNGIIQTTQAYADAGEQVYFYYMTHQPLLNHDSRFGIETAKKPDYIGADHADDIYFTFGLPFLPQNLKNGFRFSYGEEEMSKKMMTYFTNFAKSGNPNMPVKLELEWPLYDTKSKQHIEFKTPTLGLGENLGKDSMHLYSNELSKL</sequence>
<reference evidence="5" key="2">
    <citation type="submission" date="2025-08" db="UniProtKB">
        <authorList>
            <consortium name="Ensembl"/>
        </authorList>
    </citation>
    <scope>IDENTIFICATION</scope>
</reference>